<keyword evidence="9" id="KW-0051">Antiviral defense</keyword>
<dbReference type="GO" id="GO:0051607">
    <property type="term" value="P:defense response to virus"/>
    <property type="evidence" value="ECO:0007669"/>
    <property type="project" value="UniProtKB-KW"/>
</dbReference>
<gene>
    <name evidence="12" type="ORF">BD821_11043</name>
</gene>
<dbReference type="SUPFAM" id="SSF52540">
    <property type="entry name" value="P-loop containing nucleoside triphosphate hydrolases"/>
    <property type="match status" value="1"/>
</dbReference>
<dbReference type="GO" id="GO:0004386">
    <property type="term" value="F:helicase activity"/>
    <property type="evidence" value="ECO:0007669"/>
    <property type="project" value="UniProtKB-KW"/>
</dbReference>
<comment type="caution">
    <text evidence="12">The sequence shown here is derived from an EMBL/GenBank/DDBJ whole genome shotgun (WGS) entry which is preliminary data.</text>
</comment>
<feature type="domain" description="HD Cas3-type" evidence="11">
    <location>
        <begin position="26"/>
        <end position="243"/>
    </location>
</feature>
<evidence type="ECO:0000256" key="2">
    <source>
        <dbReference type="ARBA" id="ARBA00009046"/>
    </source>
</evidence>
<evidence type="ECO:0000256" key="6">
    <source>
        <dbReference type="ARBA" id="ARBA00022801"/>
    </source>
</evidence>
<dbReference type="Pfam" id="PF22590">
    <property type="entry name" value="Cas3-like_C_2"/>
    <property type="match status" value="1"/>
</dbReference>
<dbReference type="SMART" id="SM00487">
    <property type="entry name" value="DEXDc"/>
    <property type="match status" value="1"/>
</dbReference>
<dbReference type="CDD" id="cd09641">
    <property type="entry name" value="Cas3''_I"/>
    <property type="match status" value="1"/>
</dbReference>
<protein>
    <submittedName>
        <fullName evidence="12">CRISPR-associated Cas3 family helicase</fullName>
    </submittedName>
</protein>
<evidence type="ECO:0000259" key="10">
    <source>
        <dbReference type="PROSITE" id="PS51192"/>
    </source>
</evidence>
<evidence type="ECO:0000256" key="5">
    <source>
        <dbReference type="ARBA" id="ARBA00022741"/>
    </source>
</evidence>
<evidence type="ECO:0000256" key="1">
    <source>
        <dbReference type="ARBA" id="ARBA00006847"/>
    </source>
</evidence>
<name>A0A2S6FX49_9CLOT</name>
<evidence type="ECO:0000256" key="8">
    <source>
        <dbReference type="ARBA" id="ARBA00022840"/>
    </source>
</evidence>
<keyword evidence="5" id="KW-0547">Nucleotide-binding</keyword>
<evidence type="ECO:0000256" key="7">
    <source>
        <dbReference type="ARBA" id="ARBA00022806"/>
    </source>
</evidence>
<evidence type="ECO:0000313" key="12">
    <source>
        <dbReference type="EMBL" id="PPK48078.1"/>
    </source>
</evidence>
<accession>A0A2S6FX49</accession>
<dbReference type="InterPro" id="IPR006483">
    <property type="entry name" value="CRISPR-assoc_Cas3_HD"/>
</dbReference>
<keyword evidence="4" id="KW-0479">Metal-binding</keyword>
<dbReference type="PROSITE" id="PS51643">
    <property type="entry name" value="HD_CAS3"/>
    <property type="match status" value="1"/>
</dbReference>
<dbReference type="Gene3D" id="1.10.3210.30">
    <property type="match status" value="1"/>
</dbReference>
<organism evidence="12 13">
    <name type="scientific">Clostridium algidicarnis DSM 15099</name>
    <dbReference type="NCBI Taxonomy" id="1121295"/>
    <lineage>
        <taxon>Bacteria</taxon>
        <taxon>Bacillati</taxon>
        <taxon>Bacillota</taxon>
        <taxon>Clostridia</taxon>
        <taxon>Eubacteriales</taxon>
        <taxon>Clostridiaceae</taxon>
        <taxon>Clostridium</taxon>
    </lineage>
</organism>
<dbReference type="PROSITE" id="PS51192">
    <property type="entry name" value="HELICASE_ATP_BIND_1"/>
    <property type="match status" value="1"/>
</dbReference>
<keyword evidence="8" id="KW-0067">ATP-binding</keyword>
<dbReference type="GO" id="GO:0046872">
    <property type="term" value="F:metal ion binding"/>
    <property type="evidence" value="ECO:0007669"/>
    <property type="project" value="UniProtKB-KW"/>
</dbReference>
<proteinExistence type="inferred from homology"/>
<dbReference type="InterPro" id="IPR011545">
    <property type="entry name" value="DEAD/DEAH_box_helicase_dom"/>
</dbReference>
<dbReference type="Gene3D" id="3.40.50.300">
    <property type="entry name" value="P-loop containing nucleotide triphosphate hydrolases"/>
    <property type="match status" value="2"/>
</dbReference>
<feature type="domain" description="Helicase ATP-binding" evidence="10">
    <location>
        <begin position="314"/>
        <end position="518"/>
    </location>
</feature>
<sequence length="853" mass="100599">MYFENVTLFPLEQHVSNLKNIYAHTGREYKEPLKSHMDLVYTYFLTICKNKNLDNVFKNFEINFFSTNTEVSKVLFKDMFCNAVYMHDIGKINGDFQNRVMENNVYKNTPQEDSNHSMLSSCIYFDYYFNLFKDLKLNGEDLNLLLVFLILNSYVISKHHGSLKDLTIFEDAFKNEYLKFSEKKYLYKDYDIDLNISSKIIEKCFRALRVNLNKLEETKAWQCVDIYVYSKLLSSLLTSSDFYATSHYMDNSEIKDFGLIKDINEYYDVFKNGSIYKNIQGHKKFLSGSGNKIFKDNDINKLRSEMFIEAEENLLDNLDKSIFYLEAPTGSGKTNTSINLAFNLMQKDPRLNKLFYIFPFNTLAEQTKDSLEKVFQNNSKLKNSIAVINSVTPIISEHIEEGPTKYKISNEQHNIDYKKSLLNRQFLHYPIVLTSHINFFNFLFGQSREESFPLIYLANSVVILDEIQSYRNSIWKEIIIFLEKYSKLLNIKIIIMSATLPNLSIIGERNECTYLIKNKQKYFNNALFKERVSLDFSLIKRNNLLESLLDKVIETSHTKNKILIEFIKKKSALGFYNNLIENQDKLNSEVLLITGDDNKAERKKIINKIKSNGKFILVATQVIEAGVDIDMDIGFKDISILDAEEQFLGRINRSCIKKDCKVYFFNLDEASLIYKNDFRKQKDLTLEDDVVKNFLVDKNFEDYYSKVLDRIEENSKRENDSNITYFRTKIITPLIYDKIKKRMELIEERYKEYTVFLNTTLDLDNGSILVGDQVWRDYKNLLMNSEMDYAEKRVKLSEILEYVDYFTYKVNRFDDSYSDNIGDIFYIDDGYKYFTNNKFDRSKFNKTEEFELI</sequence>
<evidence type="ECO:0000256" key="9">
    <source>
        <dbReference type="ARBA" id="ARBA00023118"/>
    </source>
</evidence>
<evidence type="ECO:0000313" key="13">
    <source>
        <dbReference type="Proteomes" id="UP000239863"/>
    </source>
</evidence>
<dbReference type="NCBIfam" id="TIGR01596">
    <property type="entry name" value="cas3_HD"/>
    <property type="match status" value="1"/>
</dbReference>
<dbReference type="SMART" id="SM00490">
    <property type="entry name" value="HELICc"/>
    <property type="match status" value="1"/>
</dbReference>
<dbReference type="InterPro" id="IPR027417">
    <property type="entry name" value="P-loop_NTPase"/>
</dbReference>
<dbReference type="AlphaFoldDB" id="A0A2S6FX49"/>
<dbReference type="NCBIfam" id="TIGR01587">
    <property type="entry name" value="cas3_core"/>
    <property type="match status" value="1"/>
</dbReference>
<dbReference type="RefSeq" id="WP_104410044.1">
    <property type="nucleotide sequence ID" value="NZ_PTIS01000010.1"/>
</dbReference>
<dbReference type="InterPro" id="IPR038257">
    <property type="entry name" value="CRISPR-assoc_Cas3_HD_sf"/>
</dbReference>
<dbReference type="InterPro" id="IPR014001">
    <property type="entry name" value="Helicase_ATP-bd"/>
</dbReference>
<dbReference type="EMBL" id="PTIS01000010">
    <property type="protein sequence ID" value="PPK48078.1"/>
    <property type="molecule type" value="Genomic_DNA"/>
</dbReference>
<comment type="similarity">
    <text evidence="1">In the N-terminal section; belongs to the CRISPR-associated nuclease Cas3-HD family.</text>
</comment>
<dbReference type="Proteomes" id="UP000239863">
    <property type="component" value="Unassembled WGS sequence"/>
</dbReference>
<comment type="similarity">
    <text evidence="2">In the central section; belongs to the CRISPR-associated helicase Cas3 family.</text>
</comment>
<dbReference type="OrthoDB" id="9810236at2"/>
<keyword evidence="6" id="KW-0378">Hydrolase</keyword>
<reference evidence="12 13" key="1">
    <citation type="submission" date="2018-02" db="EMBL/GenBank/DDBJ databases">
        <title>Genomic Encyclopedia of Archaeal and Bacterial Type Strains, Phase II (KMG-II): from individual species to whole genera.</title>
        <authorList>
            <person name="Goeker M."/>
        </authorList>
    </citation>
    <scope>NUCLEOTIDE SEQUENCE [LARGE SCALE GENOMIC DNA]</scope>
    <source>
        <strain evidence="12 13">DSM 15099</strain>
    </source>
</reference>
<evidence type="ECO:0000259" key="11">
    <source>
        <dbReference type="PROSITE" id="PS51643"/>
    </source>
</evidence>
<keyword evidence="7" id="KW-0347">Helicase</keyword>
<dbReference type="GO" id="GO:0005524">
    <property type="term" value="F:ATP binding"/>
    <property type="evidence" value="ECO:0007669"/>
    <property type="project" value="UniProtKB-KW"/>
</dbReference>
<dbReference type="GO" id="GO:0004518">
    <property type="term" value="F:nuclease activity"/>
    <property type="evidence" value="ECO:0007669"/>
    <property type="project" value="UniProtKB-KW"/>
</dbReference>
<dbReference type="InterPro" id="IPR001650">
    <property type="entry name" value="Helicase_C-like"/>
</dbReference>
<keyword evidence="3" id="KW-0540">Nuclease</keyword>
<evidence type="ECO:0000256" key="4">
    <source>
        <dbReference type="ARBA" id="ARBA00022723"/>
    </source>
</evidence>
<dbReference type="GO" id="GO:0016787">
    <property type="term" value="F:hydrolase activity"/>
    <property type="evidence" value="ECO:0007669"/>
    <property type="project" value="UniProtKB-KW"/>
</dbReference>
<dbReference type="GO" id="GO:0003676">
    <property type="term" value="F:nucleic acid binding"/>
    <property type="evidence" value="ECO:0007669"/>
    <property type="project" value="InterPro"/>
</dbReference>
<dbReference type="InterPro" id="IPR054712">
    <property type="entry name" value="Cas3-like_dom"/>
</dbReference>
<evidence type="ECO:0000256" key="3">
    <source>
        <dbReference type="ARBA" id="ARBA00022722"/>
    </source>
</evidence>
<dbReference type="InterPro" id="IPR006474">
    <property type="entry name" value="Helicase_Cas3_CRISPR-ass_core"/>
</dbReference>
<dbReference type="Pfam" id="PF00270">
    <property type="entry name" value="DEAD"/>
    <property type="match status" value="1"/>
</dbReference>